<evidence type="ECO:0000256" key="6">
    <source>
        <dbReference type="ARBA" id="ARBA00022691"/>
    </source>
</evidence>
<dbReference type="PANTHER" id="PTHR23417:SF14">
    <property type="entry name" value="PENTACOTRIPEPTIDE-REPEAT REGION OF PRORP DOMAIN-CONTAINING PROTEIN"/>
    <property type="match status" value="1"/>
</dbReference>
<keyword evidence="9" id="KW-1185">Reference proteome</keyword>
<dbReference type="PANTHER" id="PTHR23417">
    <property type="entry name" value="3-DEOXY-D-MANNO-OCTULOSONIC-ACID TRANSFERASE/TRNA GUANINE-N 7 - -METHYLTRANSFERASE"/>
    <property type="match status" value="1"/>
</dbReference>
<dbReference type="SUPFAM" id="SSF53335">
    <property type="entry name" value="S-adenosyl-L-methionine-dependent methyltransferases"/>
    <property type="match status" value="1"/>
</dbReference>
<keyword evidence="6" id="KW-0949">S-adenosyl-L-methionine</keyword>
<reference evidence="8 9" key="1">
    <citation type="submission" date="2017-12" db="EMBL/GenBank/DDBJ databases">
        <title>Kangiella profundi FT102 completed genome.</title>
        <authorList>
            <person name="Xu J."/>
            <person name="Wang J."/>
            <person name="Lu Y."/>
        </authorList>
    </citation>
    <scope>NUCLEOTIDE SEQUENCE [LARGE SCALE GENOMIC DNA]</scope>
    <source>
        <strain evidence="8 9">FT102</strain>
    </source>
</reference>
<dbReference type="RefSeq" id="WP_106647344.1">
    <property type="nucleotide sequence ID" value="NZ_BMGO01000001.1"/>
</dbReference>
<proteinExistence type="predicted"/>
<keyword evidence="7" id="KW-0819">tRNA processing</keyword>
<dbReference type="Pfam" id="PF02390">
    <property type="entry name" value="Methyltransf_4"/>
    <property type="match status" value="1"/>
</dbReference>
<dbReference type="OrthoDB" id="9809889at2"/>
<evidence type="ECO:0000256" key="3">
    <source>
        <dbReference type="ARBA" id="ARBA00011977"/>
    </source>
</evidence>
<evidence type="ECO:0000256" key="5">
    <source>
        <dbReference type="ARBA" id="ARBA00022679"/>
    </source>
</evidence>
<keyword evidence="4 8" id="KW-0489">Methyltransferase</keyword>
<sequence>MTDVNLRQFKPEKLFAPRGFVKPQIESPQYLEIGAGRGKHALMFAQDNPNKHLIAIERTRNKFNDFAEKAEQLSLNNLKAVHADAIPWVVHALEPKSLAGVFLLYPNPEPKNPSQRWLNMPFFEFLLSRMQDKAKLVLATNIQSYIEEAEQLARNQWQLEPSVFAVDKSSQRTHFEVKYLARGETCWQMDLIKPEGYQTRFDDWVKE</sequence>
<dbReference type="Proteomes" id="UP000232693">
    <property type="component" value="Chromosome"/>
</dbReference>
<evidence type="ECO:0000256" key="1">
    <source>
        <dbReference type="ARBA" id="ARBA00000142"/>
    </source>
</evidence>
<dbReference type="EC" id="2.1.1.33" evidence="3"/>
<evidence type="ECO:0000256" key="2">
    <source>
        <dbReference type="ARBA" id="ARBA00003015"/>
    </source>
</evidence>
<dbReference type="KEGG" id="kpd:CW740_09910"/>
<dbReference type="GO" id="GO:0008176">
    <property type="term" value="F:tRNA (guanine(46)-N7)-methyltransferase activity"/>
    <property type="evidence" value="ECO:0007669"/>
    <property type="project" value="UniProtKB-EC"/>
</dbReference>
<dbReference type="AlphaFoldDB" id="A0A2K9AGL2"/>
<comment type="function">
    <text evidence="2">Catalyzes the formation of N(7)-methylguanine at position 46 (m7G46) in tRNA.</text>
</comment>
<gene>
    <name evidence="8" type="ORF">CW740_09910</name>
</gene>
<name>A0A2K9AGL2_9GAMM</name>
<evidence type="ECO:0000313" key="8">
    <source>
        <dbReference type="EMBL" id="AUD79536.1"/>
    </source>
</evidence>
<keyword evidence="5 8" id="KW-0808">Transferase</keyword>
<dbReference type="PROSITE" id="PS51625">
    <property type="entry name" value="SAM_MT_TRMB"/>
    <property type="match status" value="1"/>
</dbReference>
<dbReference type="EMBL" id="CP025120">
    <property type="protein sequence ID" value="AUD79536.1"/>
    <property type="molecule type" value="Genomic_DNA"/>
</dbReference>
<dbReference type="InterPro" id="IPR003358">
    <property type="entry name" value="tRNA_(Gua-N-7)_MeTrfase_Trmb"/>
</dbReference>
<dbReference type="GO" id="GO:0043527">
    <property type="term" value="C:tRNA methyltransferase complex"/>
    <property type="evidence" value="ECO:0007669"/>
    <property type="project" value="TreeGrafter"/>
</dbReference>
<dbReference type="InterPro" id="IPR029063">
    <property type="entry name" value="SAM-dependent_MTases_sf"/>
</dbReference>
<evidence type="ECO:0000256" key="4">
    <source>
        <dbReference type="ARBA" id="ARBA00022603"/>
    </source>
</evidence>
<comment type="catalytic activity">
    <reaction evidence="1">
        <text>guanosine(46) in tRNA + S-adenosyl-L-methionine = N(7)-methylguanosine(46) in tRNA + S-adenosyl-L-homocysteine</text>
        <dbReference type="Rhea" id="RHEA:42708"/>
        <dbReference type="Rhea" id="RHEA-COMP:10188"/>
        <dbReference type="Rhea" id="RHEA-COMP:10189"/>
        <dbReference type="ChEBI" id="CHEBI:57856"/>
        <dbReference type="ChEBI" id="CHEBI:59789"/>
        <dbReference type="ChEBI" id="CHEBI:74269"/>
        <dbReference type="ChEBI" id="CHEBI:74480"/>
        <dbReference type="EC" id="2.1.1.33"/>
    </reaction>
</comment>
<evidence type="ECO:0000256" key="7">
    <source>
        <dbReference type="ARBA" id="ARBA00022694"/>
    </source>
</evidence>
<evidence type="ECO:0000313" key="9">
    <source>
        <dbReference type="Proteomes" id="UP000232693"/>
    </source>
</evidence>
<dbReference type="Gene3D" id="3.40.50.150">
    <property type="entry name" value="Vaccinia Virus protein VP39"/>
    <property type="match status" value="1"/>
</dbReference>
<accession>A0A2K9AGL2</accession>
<protein>
    <recommendedName>
        <fullName evidence="3">tRNA (guanine(46)-N(7))-methyltransferase</fullName>
        <ecNumber evidence="3">2.1.1.33</ecNumber>
    </recommendedName>
</protein>
<organism evidence="8 9">
    <name type="scientific">Kangiella profundi</name>
    <dbReference type="NCBI Taxonomy" id="1561924"/>
    <lineage>
        <taxon>Bacteria</taxon>
        <taxon>Pseudomonadati</taxon>
        <taxon>Pseudomonadota</taxon>
        <taxon>Gammaproteobacteria</taxon>
        <taxon>Kangiellales</taxon>
        <taxon>Kangiellaceae</taxon>
        <taxon>Kangiella</taxon>
    </lineage>
</organism>